<gene>
    <name evidence="2" type="ORF">LDC_3025</name>
</gene>
<accession>D9PN96</accession>
<evidence type="ECO:0000256" key="1">
    <source>
        <dbReference type="SAM" id="MobiDB-lite"/>
    </source>
</evidence>
<name>D9PN96_9ZZZZ</name>
<feature type="compositionally biased region" description="Basic and acidic residues" evidence="1">
    <location>
        <begin position="18"/>
        <end position="43"/>
    </location>
</feature>
<reference evidence="2" key="1">
    <citation type="submission" date="2010-07" db="EMBL/GenBank/DDBJ databases">
        <authorList>
            <consortium name="CONSOLIDER consortium CSD2007-00005"/>
            <person name="Guazzaroni M.-E."/>
            <person name="Richter M."/>
            <person name="Garcia-Salamanca A."/>
            <person name="Yarza P."/>
            <person name="Ferrer M."/>
        </authorList>
    </citation>
    <scope>NUCLEOTIDE SEQUENCE</scope>
</reference>
<evidence type="ECO:0000313" key="2">
    <source>
        <dbReference type="EMBL" id="EFK94968.1"/>
    </source>
</evidence>
<feature type="non-terminal residue" evidence="2">
    <location>
        <position position="65"/>
    </location>
</feature>
<protein>
    <submittedName>
        <fullName evidence="2">Uncharacterized protein</fullName>
    </submittedName>
</protein>
<organism evidence="2">
    <name type="scientific">sediment metagenome</name>
    <dbReference type="NCBI Taxonomy" id="749907"/>
    <lineage>
        <taxon>unclassified sequences</taxon>
        <taxon>metagenomes</taxon>
        <taxon>ecological metagenomes</taxon>
    </lineage>
</organism>
<feature type="region of interest" description="Disordered" evidence="1">
    <location>
        <begin position="1"/>
        <end position="43"/>
    </location>
</feature>
<dbReference type="EMBL" id="ADZX01000933">
    <property type="protein sequence ID" value="EFK94968.1"/>
    <property type="molecule type" value="Genomic_DNA"/>
</dbReference>
<reference evidence="2" key="2">
    <citation type="journal article" date="2011" name="Microb. Ecol.">
        <title>Taxonomic and Functional Metagenomic Profiling of the Microbial Community in the Anoxic Sediment of a Sub-saline Shallow Lake (Laguna de Carrizo, Central Spain).</title>
        <authorList>
            <person name="Ferrer M."/>
            <person name="Guazzaroni M.E."/>
            <person name="Richter M."/>
            <person name="Garcia-Salamanca A."/>
            <person name="Yarza P."/>
            <person name="Suarez-Suarez A."/>
            <person name="Solano J."/>
            <person name="Alcaide M."/>
            <person name="van Dillewijn P."/>
            <person name="Molina-Henares M.A."/>
            <person name="Lopez-Cortes N."/>
            <person name="Al-Ramahi Y."/>
            <person name="Guerrero C."/>
            <person name="Acosta A."/>
            <person name="de Eugenio L.I."/>
            <person name="Martinez V."/>
            <person name="Marques S."/>
            <person name="Rojo F."/>
            <person name="Santero E."/>
            <person name="Genilloud O."/>
            <person name="Perez-Perez J."/>
            <person name="Rossello-Mora R."/>
            <person name="Ramos J.L."/>
        </authorList>
    </citation>
    <scope>NUCLEOTIDE SEQUENCE</scope>
</reference>
<comment type="caution">
    <text evidence="2">The sequence shown here is derived from an EMBL/GenBank/DDBJ whole genome shotgun (WGS) entry which is preliminary data.</text>
</comment>
<sequence>MEPRRATKENTDQTPESRTQRREIEVSGLERVRQRSKSQPKEKVTALMHHLTVEALWNAYDRLKR</sequence>
<proteinExistence type="predicted"/>
<dbReference type="AlphaFoldDB" id="D9PN96"/>
<feature type="compositionally biased region" description="Basic and acidic residues" evidence="1">
    <location>
        <begin position="1"/>
        <end position="11"/>
    </location>
</feature>